<dbReference type="Proteomes" id="UP001501495">
    <property type="component" value="Unassembled WGS sequence"/>
</dbReference>
<evidence type="ECO:0000313" key="3">
    <source>
        <dbReference type="Proteomes" id="UP001501495"/>
    </source>
</evidence>
<name>A0ABP7XCY7_9ACTN</name>
<organism evidence="2 3">
    <name type="scientific">Nocardioides fonticola</name>
    <dbReference type="NCBI Taxonomy" id="450363"/>
    <lineage>
        <taxon>Bacteria</taxon>
        <taxon>Bacillati</taxon>
        <taxon>Actinomycetota</taxon>
        <taxon>Actinomycetes</taxon>
        <taxon>Propionibacteriales</taxon>
        <taxon>Nocardioidaceae</taxon>
        <taxon>Nocardioides</taxon>
    </lineage>
</organism>
<dbReference type="SUPFAM" id="SSF53822">
    <property type="entry name" value="Periplasmic binding protein-like I"/>
    <property type="match status" value="1"/>
</dbReference>
<evidence type="ECO:0008006" key="4">
    <source>
        <dbReference type="Google" id="ProtNLM"/>
    </source>
</evidence>
<dbReference type="RefSeq" id="WP_344731884.1">
    <property type="nucleotide sequence ID" value="NZ_BAAAZH010000006.1"/>
</dbReference>
<protein>
    <recommendedName>
        <fullName evidence="4">Leucine-binding protein domain-containing protein</fullName>
    </recommendedName>
</protein>
<proteinExistence type="predicted"/>
<dbReference type="InterPro" id="IPR028082">
    <property type="entry name" value="Peripla_BP_I"/>
</dbReference>
<dbReference type="PROSITE" id="PS51257">
    <property type="entry name" value="PROKAR_LIPOPROTEIN"/>
    <property type="match status" value="1"/>
</dbReference>
<keyword evidence="1" id="KW-0732">Signal</keyword>
<gene>
    <name evidence="2" type="ORF">GCM10022215_07480</name>
</gene>
<accession>A0ABP7XCY7</accession>
<feature type="signal peptide" evidence="1">
    <location>
        <begin position="1"/>
        <end position="20"/>
    </location>
</feature>
<reference evidence="3" key="1">
    <citation type="journal article" date="2019" name="Int. J. Syst. Evol. Microbiol.">
        <title>The Global Catalogue of Microorganisms (GCM) 10K type strain sequencing project: providing services to taxonomists for standard genome sequencing and annotation.</title>
        <authorList>
            <consortium name="The Broad Institute Genomics Platform"/>
            <consortium name="The Broad Institute Genome Sequencing Center for Infectious Disease"/>
            <person name="Wu L."/>
            <person name="Ma J."/>
        </authorList>
    </citation>
    <scope>NUCLEOTIDE SEQUENCE [LARGE SCALE GENOMIC DNA]</scope>
    <source>
        <strain evidence="3">JCM 16703</strain>
    </source>
</reference>
<dbReference type="EMBL" id="BAAAZH010000006">
    <property type="protein sequence ID" value="GAA4111622.1"/>
    <property type="molecule type" value="Genomic_DNA"/>
</dbReference>
<keyword evidence="3" id="KW-1185">Reference proteome</keyword>
<comment type="caution">
    <text evidence="2">The sequence shown here is derived from an EMBL/GenBank/DDBJ whole genome shotgun (WGS) entry which is preliminary data.</text>
</comment>
<dbReference type="Gene3D" id="3.40.50.2300">
    <property type="match status" value="1"/>
</dbReference>
<feature type="chain" id="PRO_5045555660" description="Leucine-binding protein domain-containing protein" evidence="1">
    <location>
        <begin position="21"/>
        <end position="420"/>
    </location>
</feature>
<sequence>MRARLLRTGLPVLAAALALAGCSGDDDTPQGPRPAAVALKDLKVDGDLRIGLLVTLDSAPGQGDALLPAASGAQVAVERLTLGGSKVSLDVQDDRGTADGAVQAIERFVADGVGGIVVASTGDHLDDALAAASKAGVPVIAPYLRDADGLPAGVWLTGPDDRGVAAATQRALDADKLLDPFVITADGVSAPVDGLEGSAGTDRPERVVAQVRKAVKEQRADSVVVAAAPETQASIVAGLQGALPDLPIVLTPEALTPVFATRLVDDGGTPADELTSVGLDATDATTLAQGPQADAAAAYFTALRLMADDPDATDVFGSTPFAQVADGADIASHDAVIALATAAASAGSVAPADVEKALDGLTVEAADGLAGPALDFSTPVALDQSDVVALISTSQDPGVRPAVAGADPGLHWFAIPVEQG</sequence>
<evidence type="ECO:0000256" key="1">
    <source>
        <dbReference type="SAM" id="SignalP"/>
    </source>
</evidence>
<evidence type="ECO:0000313" key="2">
    <source>
        <dbReference type="EMBL" id="GAA4111622.1"/>
    </source>
</evidence>